<dbReference type="Gene3D" id="3.40.50.10610">
    <property type="entry name" value="ABC-type transport auxiliary lipoprotein component"/>
    <property type="match status" value="1"/>
</dbReference>
<dbReference type="EMBL" id="SNVJ01000009">
    <property type="protein sequence ID" value="MXP64045.1"/>
    <property type="molecule type" value="Genomic_DNA"/>
</dbReference>
<dbReference type="Proteomes" id="UP000460715">
    <property type="component" value="Unassembled WGS sequence"/>
</dbReference>
<dbReference type="InterPro" id="IPR001867">
    <property type="entry name" value="OmpR/PhoB-type_DNA-bd"/>
</dbReference>
<gene>
    <name evidence="6" type="ORF">E0493_11890</name>
</gene>
<dbReference type="InterPro" id="IPR011990">
    <property type="entry name" value="TPR-like_helical_dom_sf"/>
</dbReference>
<dbReference type="InterPro" id="IPR036388">
    <property type="entry name" value="WH-like_DNA-bd_sf"/>
</dbReference>
<accession>A0A845BB76</accession>
<sequence>MTDHMPRRSHSRGAPPRIGRVAMSIAFAGHEVDLHRHELRRGGQRVHVEPQVFDLLVHLVRHRDRVVSKDELFEAIWNGRIVSEAALSSRINAARKAVGDDGDRQALIKTIHKRGFRFVGTVEEAAEKPTAAAEPAAPEPRPARRSRRPSIVVLPFRNISPEPDTDYFSYGLTEDVIRMLARHRWMDVLSRHSGAAYRDRDVDAREIGAALGVRYLVHGSVAKHRERVRLVADLVCAETGRQLWSDAYDLPLAEVLDVQRAMAEQIAAVIEPELARLEREAAVRRPPVDLGAWDCYQRGLFHLWGFTTPGMNEAEAMFRQAIALDPGFARAHGGLGYVLLQKAAFGAPAARPALLDAALRCGRAAVALDDQDCMNLCVLGRVHCFRHDYDEATALLEQAIAINPSFAQAYFALGFTLNFCGCAREAIGYLERATALSPRDPHLSSFHAIHGLAHFALGELEEAAAYARKGARVANAKHWPSLILTAALGLLGRMEEAGRALRDLLERAPGYTLAAARSDFFFCADKALVDRCIEGLRRAGLAEGPVPNGTMPHAAA</sequence>
<dbReference type="Gene3D" id="1.25.40.10">
    <property type="entry name" value="Tetratricopeptide repeat domain"/>
    <property type="match status" value="2"/>
</dbReference>
<reference evidence="6 7" key="1">
    <citation type="submission" date="2019-03" db="EMBL/GenBank/DDBJ databases">
        <title>Roseomonas sp. a novel Roseomonas species isolated from Sea whip Gorgonian.</title>
        <authorList>
            <person name="Li F."/>
            <person name="Pan X."/>
            <person name="Huang S."/>
            <person name="Li Z."/>
            <person name="Meng B."/>
        </authorList>
    </citation>
    <scope>NUCLEOTIDE SEQUENCE [LARGE SCALE GENOMIC DNA]</scope>
    <source>
        <strain evidence="6 7">M0104</strain>
    </source>
</reference>
<dbReference type="Pfam" id="PF00486">
    <property type="entry name" value="Trans_reg_C"/>
    <property type="match status" value="1"/>
</dbReference>
<dbReference type="Gene3D" id="1.10.10.10">
    <property type="entry name" value="Winged helix-like DNA-binding domain superfamily/Winged helix DNA-binding domain"/>
    <property type="match status" value="1"/>
</dbReference>
<keyword evidence="7" id="KW-1185">Reference proteome</keyword>
<protein>
    <submittedName>
        <fullName evidence="6">Tetratricopeptide repeat protein</fullName>
    </submittedName>
</protein>
<evidence type="ECO:0000256" key="3">
    <source>
        <dbReference type="PROSITE-ProRule" id="PRU01091"/>
    </source>
</evidence>
<keyword evidence="1 3" id="KW-0238">DNA-binding</keyword>
<dbReference type="PANTHER" id="PTHR12558:SF33">
    <property type="entry name" value="BLL7664 PROTEIN"/>
    <property type="match status" value="1"/>
</dbReference>
<dbReference type="CDD" id="cd00383">
    <property type="entry name" value="trans_reg_C"/>
    <property type="match status" value="1"/>
</dbReference>
<dbReference type="GO" id="GO:0003677">
    <property type="term" value="F:DNA binding"/>
    <property type="evidence" value="ECO:0007669"/>
    <property type="project" value="UniProtKB-UniRule"/>
</dbReference>
<evidence type="ECO:0000313" key="6">
    <source>
        <dbReference type="EMBL" id="MXP64045.1"/>
    </source>
</evidence>
<evidence type="ECO:0000256" key="2">
    <source>
        <dbReference type="PROSITE-ProRule" id="PRU00339"/>
    </source>
</evidence>
<dbReference type="PROSITE" id="PS51755">
    <property type="entry name" value="OMPR_PHOB"/>
    <property type="match status" value="1"/>
</dbReference>
<evidence type="ECO:0000256" key="4">
    <source>
        <dbReference type="SAM" id="MobiDB-lite"/>
    </source>
</evidence>
<dbReference type="GO" id="GO:0006355">
    <property type="term" value="P:regulation of DNA-templated transcription"/>
    <property type="evidence" value="ECO:0007669"/>
    <property type="project" value="InterPro"/>
</dbReference>
<organism evidence="6 7">
    <name type="scientific">Teichococcus coralli</name>
    <dbReference type="NCBI Taxonomy" id="2545983"/>
    <lineage>
        <taxon>Bacteria</taxon>
        <taxon>Pseudomonadati</taxon>
        <taxon>Pseudomonadota</taxon>
        <taxon>Alphaproteobacteria</taxon>
        <taxon>Acetobacterales</taxon>
        <taxon>Roseomonadaceae</taxon>
        <taxon>Roseomonas</taxon>
    </lineage>
</organism>
<dbReference type="SMART" id="SM00028">
    <property type="entry name" value="TPR"/>
    <property type="match status" value="3"/>
</dbReference>
<proteinExistence type="predicted"/>
<dbReference type="SUPFAM" id="SSF48452">
    <property type="entry name" value="TPR-like"/>
    <property type="match status" value="1"/>
</dbReference>
<feature type="domain" description="OmpR/PhoB-type" evidence="5">
    <location>
        <begin position="22"/>
        <end position="120"/>
    </location>
</feature>
<dbReference type="SUPFAM" id="SSF46894">
    <property type="entry name" value="C-terminal effector domain of the bipartite response regulators"/>
    <property type="match status" value="1"/>
</dbReference>
<dbReference type="InterPro" id="IPR019734">
    <property type="entry name" value="TPR_rpt"/>
</dbReference>
<dbReference type="Pfam" id="PF13414">
    <property type="entry name" value="TPR_11"/>
    <property type="match status" value="1"/>
</dbReference>
<dbReference type="PANTHER" id="PTHR12558">
    <property type="entry name" value="CELL DIVISION CYCLE 16,23,27"/>
    <property type="match status" value="1"/>
</dbReference>
<comment type="caution">
    <text evidence="6">The sequence shown here is derived from an EMBL/GenBank/DDBJ whole genome shotgun (WGS) entry which is preliminary data.</text>
</comment>
<dbReference type="SMART" id="SM00862">
    <property type="entry name" value="Trans_reg_C"/>
    <property type="match status" value="1"/>
</dbReference>
<feature type="region of interest" description="Disordered" evidence="4">
    <location>
        <begin position="127"/>
        <end position="146"/>
    </location>
</feature>
<evidence type="ECO:0000256" key="1">
    <source>
        <dbReference type="ARBA" id="ARBA00023125"/>
    </source>
</evidence>
<evidence type="ECO:0000259" key="5">
    <source>
        <dbReference type="PROSITE" id="PS51755"/>
    </source>
</evidence>
<keyword evidence="2" id="KW-0802">TPR repeat</keyword>
<feature type="DNA-binding region" description="OmpR/PhoB-type" evidence="3">
    <location>
        <begin position="22"/>
        <end position="120"/>
    </location>
</feature>
<dbReference type="GO" id="GO:0000160">
    <property type="term" value="P:phosphorelay signal transduction system"/>
    <property type="evidence" value="ECO:0007669"/>
    <property type="project" value="InterPro"/>
</dbReference>
<name>A0A845BB76_9PROT</name>
<dbReference type="InterPro" id="IPR016032">
    <property type="entry name" value="Sig_transdc_resp-reg_C-effctor"/>
</dbReference>
<dbReference type="AlphaFoldDB" id="A0A845BB76"/>
<dbReference type="PROSITE" id="PS50005">
    <property type="entry name" value="TPR"/>
    <property type="match status" value="1"/>
</dbReference>
<feature type="repeat" description="TPR" evidence="2">
    <location>
        <begin position="407"/>
        <end position="440"/>
    </location>
</feature>
<evidence type="ECO:0000313" key="7">
    <source>
        <dbReference type="Proteomes" id="UP000460715"/>
    </source>
</evidence>